<dbReference type="Proteomes" id="UP000602124">
    <property type="component" value="Unassembled WGS sequence"/>
</dbReference>
<dbReference type="PANTHER" id="PTHR37314:SF4">
    <property type="entry name" value="UPF0700 TRANSMEMBRANE PROTEIN YOAK"/>
    <property type="match status" value="1"/>
</dbReference>
<feature type="transmembrane region" description="Helical" evidence="1">
    <location>
        <begin position="69"/>
        <end position="93"/>
    </location>
</feature>
<feature type="transmembrane region" description="Helical" evidence="1">
    <location>
        <begin position="21"/>
        <end position="49"/>
    </location>
</feature>
<reference evidence="2" key="1">
    <citation type="submission" date="2020-12" db="EMBL/GenBank/DDBJ databases">
        <title>Devosia sp. MSA67 isolated from Mo River.</title>
        <authorList>
            <person name="Ma F."/>
            <person name="Zi Z."/>
        </authorList>
    </citation>
    <scope>NUCLEOTIDE SEQUENCE</scope>
    <source>
        <strain evidence="2">MSA67</strain>
    </source>
</reference>
<gene>
    <name evidence="2" type="ORF">JEQ47_06170</name>
</gene>
<keyword evidence="3" id="KW-1185">Reference proteome</keyword>
<dbReference type="InterPro" id="IPR010699">
    <property type="entry name" value="DUF1275"/>
</dbReference>
<dbReference type="Pfam" id="PF06912">
    <property type="entry name" value="DUF1275"/>
    <property type="match status" value="1"/>
</dbReference>
<sequence length="232" mass="24110">MPNWRRWPSPSRPSSDPIVTPARLLASGMVLTASAGIIDAVGFIELGGYFTSFMSGNTTQGGAAFVDGVWPTVVLTGSLILLFFIGSAIGAFLAHSGTRWGPALASGAVFAGTAATLALTVAGYPARQTMLVLAATAGAQNAILPMRGAVRLGATFVTGTLYAAGQDLALALRRLAPPLRWLQHLAVWFGLLGGAVLGAFAYRFVGIFTLLLPLAIYAAFTLAHLWAGRLHA</sequence>
<protein>
    <submittedName>
        <fullName evidence="2">DUF1275 domain-containing protein</fullName>
    </submittedName>
</protein>
<organism evidence="2 3">
    <name type="scientific">Devosia sediminis</name>
    <dbReference type="NCBI Taxonomy" id="2798801"/>
    <lineage>
        <taxon>Bacteria</taxon>
        <taxon>Pseudomonadati</taxon>
        <taxon>Pseudomonadota</taxon>
        <taxon>Alphaproteobacteria</taxon>
        <taxon>Hyphomicrobiales</taxon>
        <taxon>Devosiaceae</taxon>
        <taxon>Devosia</taxon>
    </lineage>
</organism>
<proteinExistence type="predicted"/>
<feature type="transmembrane region" description="Helical" evidence="1">
    <location>
        <begin position="100"/>
        <end position="124"/>
    </location>
</feature>
<feature type="transmembrane region" description="Helical" evidence="1">
    <location>
        <begin position="144"/>
        <end position="164"/>
    </location>
</feature>
<evidence type="ECO:0000256" key="1">
    <source>
        <dbReference type="SAM" id="Phobius"/>
    </source>
</evidence>
<accession>A0A934IP71</accession>
<dbReference type="PANTHER" id="PTHR37314">
    <property type="entry name" value="SLR0142 PROTEIN"/>
    <property type="match status" value="1"/>
</dbReference>
<keyword evidence="1" id="KW-1133">Transmembrane helix</keyword>
<keyword evidence="1" id="KW-0472">Membrane</keyword>
<feature type="transmembrane region" description="Helical" evidence="1">
    <location>
        <begin position="185"/>
        <end position="202"/>
    </location>
</feature>
<dbReference type="AlphaFoldDB" id="A0A934IP71"/>
<dbReference type="EMBL" id="JAEKMH010000001">
    <property type="protein sequence ID" value="MBJ3784298.1"/>
    <property type="molecule type" value="Genomic_DNA"/>
</dbReference>
<evidence type="ECO:0000313" key="3">
    <source>
        <dbReference type="Proteomes" id="UP000602124"/>
    </source>
</evidence>
<comment type="caution">
    <text evidence="2">The sequence shown here is derived from an EMBL/GenBank/DDBJ whole genome shotgun (WGS) entry which is preliminary data.</text>
</comment>
<name>A0A934IP71_9HYPH</name>
<keyword evidence="1" id="KW-0812">Transmembrane</keyword>
<evidence type="ECO:0000313" key="2">
    <source>
        <dbReference type="EMBL" id="MBJ3784298.1"/>
    </source>
</evidence>
<feature type="transmembrane region" description="Helical" evidence="1">
    <location>
        <begin position="208"/>
        <end position="227"/>
    </location>
</feature>